<reference evidence="1 2" key="1">
    <citation type="journal article" date="2021" name="Hortic Res">
        <title>High-quality reference genome and annotation aids understanding of berry development for evergreen blueberry (Vaccinium darrowii).</title>
        <authorList>
            <person name="Yu J."/>
            <person name="Hulse-Kemp A.M."/>
            <person name="Babiker E."/>
            <person name="Staton M."/>
        </authorList>
    </citation>
    <scope>NUCLEOTIDE SEQUENCE [LARGE SCALE GENOMIC DNA]</scope>
    <source>
        <strain evidence="2">cv. NJ 8807/NJ 8810</strain>
        <tissue evidence="1">Young leaf</tissue>
    </source>
</reference>
<dbReference type="Proteomes" id="UP000828048">
    <property type="component" value="Chromosome 4"/>
</dbReference>
<evidence type="ECO:0000313" key="2">
    <source>
        <dbReference type="Proteomes" id="UP000828048"/>
    </source>
</evidence>
<evidence type="ECO:0000313" key="1">
    <source>
        <dbReference type="EMBL" id="KAH7862011.1"/>
    </source>
</evidence>
<proteinExistence type="predicted"/>
<name>A0ACB7Z9A0_9ERIC</name>
<comment type="caution">
    <text evidence="1">The sequence shown here is derived from an EMBL/GenBank/DDBJ whole genome shotgun (WGS) entry which is preliminary data.</text>
</comment>
<gene>
    <name evidence="1" type="ORF">Vadar_033661</name>
</gene>
<organism evidence="1 2">
    <name type="scientific">Vaccinium darrowii</name>
    <dbReference type="NCBI Taxonomy" id="229202"/>
    <lineage>
        <taxon>Eukaryota</taxon>
        <taxon>Viridiplantae</taxon>
        <taxon>Streptophyta</taxon>
        <taxon>Embryophyta</taxon>
        <taxon>Tracheophyta</taxon>
        <taxon>Spermatophyta</taxon>
        <taxon>Magnoliopsida</taxon>
        <taxon>eudicotyledons</taxon>
        <taxon>Gunneridae</taxon>
        <taxon>Pentapetalae</taxon>
        <taxon>asterids</taxon>
        <taxon>Ericales</taxon>
        <taxon>Ericaceae</taxon>
        <taxon>Vaccinioideae</taxon>
        <taxon>Vaccinieae</taxon>
        <taxon>Vaccinium</taxon>
    </lineage>
</organism>
<dbReference type="EMBL" id="CM037154">
    <property type="protein sequence ID" value="KAH7862011.1"/>
    <property type="molecule type" value="Genomic_DNA"/>
</dbReference>
<accession>A0ACB7Z9A0</accession>
<protein>
    <submittedName>
        <fullName evidence="1">Uncharacterized protein</fullName>
    </submittedName>
</protein>
<keyword evidence="2" id="KW-1185">Reference proteome</keyword>
<sequence length="72" mass="7710">MAANRVGVLFLIFVCGLFLLAVKPEYAEACPQYCRDAEYMICDGKKTAAACNCCFAGKGCTIYYGDGTSSVC</sequence>